<accession>A0A182YPG8</accession>
<dbReference type="InterPro" id="IPR016186">
    <property type="entry name" value="C-type_lectin-like/link_sf"/>
</dbReference>
<sequence>MSFDRTLVSSLLGALMVLSLVAASATKPEPVAAKAAATNATRDYSSSGSNTEVNNFPVNGLPPLTYSTKKYTFYRTGVSFFEAWNLCRDMGKRLAAIETYQDHLAFQEAVLPFASYDVAYWIAATNIGANAQERQQFYWITNDRPVGYISGFQNWIDGVAPSEGNVCVAAYLGSALWIYGPCATASSAYACEESQDV</sequence>
<dbReference type="Proteomes" id="UP000076408">
    <property type="component" value="Unassembled WGS sequence"/>
</dbReference>
<dbReference type="InterPro" id="IPR001304">
    <property type="entry name" value="C-type_lectin-like"/>
</dbReference>
<organism evidence="1 2">
    <name type="scientific">Anopheles stephensi</name>
    <name type="common">Indo-Pakistan malaria mosquito</name>
    <dbReference type="NCBI Taxonomy" id="30069"/>
    <lineage>
        <taxon>Eukaryota</taxon>
        <taxon>Metazoa</taxon>
        <taxon>Ecdysozoa</taxon>
        <taxon>Arthropoda</taxon>
        <taxon>Hexapoda</taxon>
        <taxon>Insecta</taxon>
        <taxon>Pterygota</taxon>
        <taxon>Neoptera</taxon>
        <taxon>Endopterygota</taxon>
        <taxon>Diptera</taxon>
        <taxon>Nematocera</taxon>
        <taxon>Culicoidea</taxon>
        <taxon>Culicidae</taxon>
        <taxon>Anophelinae</taxon>
        <taxon>Anopheles</taxon>
    </lineage>
</organism>
<dbReference type="SUPFAM" id="SSF56436">
    <property type="entry name" value="C-type lectin-like"/>
    <property type="match status" value="1"/>
</dbReference>
<reference evidence="2" key="1">
    <citation type="journal article" date="2014" name="Genome Biol.">
        <title>Genome analysis of a major urban malaria vector mosquito, Anopheles stephensi.</title>
        <authorList>
            <person name="Jiang X."/>
            <person name="Peery A."/>
            <person name="Hall A.B."/>
            <person name="Sharma A."/>
            <person name="Chen X.G."/>
            <person name="Waterhouse R.M."/>
            <person name="Komissarov A."/>
            <person name="Riehle M.M."/>
            <person name="Shouche Y."/>
            <person name="Sharakhova M.V."/>
            <person name="Lawson D."/>
            <person name="Pakpour N."/>
            <person name="Arensburger P."/>
            <person name="Davidson V.L."/>
            <person name="Eiglmeier K."/>
            <person name="Emrich S."/>
            <person name="George P."/>
            <person name="Kennedy R.C."/>
            <person name="Mane S.P."/>
            <person name="Maslen G."/>
            <person name="Oringanje C."/>
            <person name="Qi Y."/>
            <person name="Settlage R."/>
            <person name="Tojo M."/>
            <person name="Tubio J.M."/>
            <person name="Unger M.F."/>
            <person name="Wang B."/>
            <person name="Vernick K.D."/>
            <person name="Ribeiro J.M."/>
            <person name="James A.A."/>
            <person name="Michel K."/>
            <person name="Riehle M.A."/>
            <person name="Luckhart S."/>
            <person name="Sharakhov I.V."/>
            <person name="Tu Z."/>
        </authorList>
    </citation>
    <scope>NUCLEOTIDE SEQUENCE [LARGE SCALE GENOMIC DNA]</scope>
    <source>
        <strain evidence="2">Indian</strain>
    </source>
</reference>
<protein>
    <submittedName>
        <fullName evidence="1">C-type lectin domain-containing protein</fullName>
    </submittedName>
</protein>
<dbReference type="CDD" id="cd00037">
    <property type="entry name" value="CLECT"/>
    <property type="match status" value="1"/>
</dbReference>
<reference evidence="1" key="2">
    <citation type="submission" date="2020-05" db="UniProtKB">
        <authorList>
            <consortium name="EnsemblMetazoa"/>
        </authorList>
    </citation>
    <scope>IDENTIFICATION</scope>
    <source>
        <strain evidence="1">Indian</strain>
    </source>
</reference>
<evidence type="ECO:0000313" key="1">
    <source>
        <dbReference type="EnsemblMetazoa" id="ASTEI10354-PA"/>
    </source>
</evidence>
<keyword evidence="2" id="KW-1185">Reference proteome</keyword>
<dbReference type="VEuPathDB" id="VectorBase:ASTEI10354"/>
<dbReference type="EnsemblMetazoa" id="ASTEI10354-RA">
    <property type="protein sequence ID" value="ASTEI10354-PA"/>
    <property type="gene ID" value="ASTEI10354"/>
</dbReference>
<dbReference type="Gene3D" id="3.10.100.10">
    <property type="entry name" value="Mannose-Binding Protein A, subunit A"/>
    <property type="match status" value="1"/>
</dbReference>
<dbReference type="VEuPathDB" id="VectorBase:ASTEI20_046068"/>
<dbReference type="VEuPathDB" id="VectorBase:ASTE006102"/>
<evidence type="ECO:0000313" key="2">
    <source>
        <dbReference type="Proteomes" id="UP000076408"/>
    </source>
</evidence>
<dbReference type="InterPro" id="IPR016187">
    <property type="entry name" value="CTDL_fold"/>
</dbReference>
<dbReference type="OMA" id="FYWITND"/>
<name>A0A182YPG8_ANOST</name>
<dbReference type="STRING" id="30069.A0A182YPG8"/>
<dbReference type="PROSITE" id="PS50041">
    <property type="entry name" value="C_TYPE_LECTIN_2"/>
    <property type="match status" value="1"/>
</dbReference>
<dbReference type="Pfam" id="PF00059">
    <property type="entry name" value="Lectin_C"/>
    <property type="match status" value="1"/>
</dbReference>
<dbReference type="AlphaFoldDB" id="A0A182YPG8"/>
<dbReference type="SMART" id="SM00034">
    <property type="entry name" value="CLECT"/>
    <property type="match status" value="1"/>
</dbReference>
<proteinExistence type="predicted"/>